<evidence type="ECO:0000256" key="6">
    <source>
        <dbReference type="SAM" id="Phobius"/>
    </source>
</evidence>
<organism evidence="8 9">
    <name type="scientific">Yoonia rosea</name>
    <dbReference type="NCBI Taxonomy" id="287098"/>
    <lineage>
        <taxon>Bacteria</taxon>
        <taxon>Pseudomonadati</taxon>
        <taxon>Pseudomonadota</taxon>
        <taxon>Alphaproteobacteria</taxon>
        <taxon>Rhodobacterales</taxon>
        <taxon>Paracoccaceae</taxon>
        <taxon>Yoonia</taxon>
    </lineage>
</organism>
<keyword evidence="2" id="KW-1003">Cell membrane</keyword>
<evidence type="ECO:0000259" key="7">
    <source>
        <dbReference type="Pfam" id="PF01292"/>
    </source>
</evidence>
<evidence type="ECO:0000256" key="4">
    <source>
        <dbReference type="ARBA" id="ARBA00022989"/>
    </source>
</evidence>
<comment type="subcellular location">
    <subcellularLocation>
        <location evidence="1">Cell membrane</location>
        <topology evidence="1">Multi-pass membrane protein</topology>
    </subcellularLocation>
</comment>
<dbReference type="Pfam" id="PF01292">
    <property type="entry name" value="Ni_hydr_CYTB"/>
    <property type="match status" value="1"/>
</dbReference>
<feature type="transmembrane region" description="Helical" evidence="6">
    <location>
        <begin position="23"/>
        <end position="43"/>
    </location>
</feature>
<evidence type="ECO:0000256" key="3">
    <source>
        <dbReference type="ARBA" id="ARBA00022692"/>
    </source>
</evidence>
<proteinExistence type="predicted"/>
<dbReference type="GO" id="GO:0005886">
    <property type="term" value="C:plasma membrane"/>
    <property type="evidence" value="ECO:0007669"/>
    <property type="project" value="UniProtKB-SubCell"/>
</dbReference>
<dbReference type="SUPFAM" id="SSF81342">
    <property type="entry name" value="Transmembrane di-heme cytochromes"/>
    <property type="match status" value="1"/>
</dbReference>
<evidence type="ECO:0000313" key="8">
    <source>
        <dbReference type="EMBL" id="SIT83461.1"/>
    </source>
</evidence>
<evidence type="ECO:0000313" key="9">
    <source>
        <dbReference type="Proteomes" id="UP000186997"/>
    </source>
</evidence>
<keyword evidence="9" id="KW-1185">Reference proteome</keyword>
<dbReference type="InterPro" id="IPR016174">
    <property type="entry name" value="Di-haem_cyt_TM"/>
</dbReference>
<dbReference type="EMBL" id="FTPR01000001">
    <property type="protein sequence ID" value="SIT83461.1"/>
    <property type="molecule type" value="Genomic_DNA"/>
</dbReference>
<keyword evidence="3 6" id="KW-0812">Transmembrane</keyword>
<name>A0A1R3WZ42_9RHOB</name>
<dbReference type="Proteomes" id="UP000186997">
    <property type="component" value="Unassembled WGS sequence"/>
</dbReference>
<feature type="transmembrane region" description="Helical" evidence="6">
    <location>
        <begin position="72"/>
        <end position="104"/>
    </location>
</feature>
<evidence type="ECO:0000256" key="1">
    <source>
        <dbReference type="ARBA" id="ARBA00004651"/>
    </source>
</evidence>
<reference evidence="9" key="1">
    <citation type="submission" date="2017-01" db="EMBL/GenBank/DDBJ databases">
        <authorList>
            <person name="Varghese N."/>
            <person name="Submissions S."/>
        </authorList>
    </citation>
    <scope>NUCLEOTIDE SEQUENCE [LARGE SCALE GENOMIC DNA]</scope>
    <source>
        <strain evidence="9">DSM 29591</strain>
    </source>
</reference>
<dbReference type="GO" id="GO:0022904">
    <property type="term" value="P:respiratory electron transport chain"/>
    <property type="evidence" value="ECO:0007669"/>
    <property type="project" value="InterPro"/>
</dbReference>
<dbReference type="GO" id="GO:0009055">
    <property type="term" value="F:electron transfer activity"/>
    <property type="evidence" value="ECO:0007669"/>
    <property type="project" value="InterPro"/>
</dbReference>
<dbReference type="STRING" id="287098.SAMN05421665_1671"/>
<feature type="transmembrane region" description="Helical" evidence="6">
    <location>
        <begin position="124"/>
        <end position="143"/>
    </location>
</feature>
<dbReference type="AlphaFoldDB" id="A0A1R3WZ42"/>
<evidence type="ECO:0000256" key="5">
    <source>
        <dbReference type="ARBA" id="ARBA00023136"/>
    </source>
</evidence>
<evidence type="ECO:0000256" key="2">
    <source>
        <dbReference type="ARBA" id="ARBA00022475"/>
    </source>
</evidence>
<feature type="domain" description="Cytochrome b561 bacterial/Ni-hydrogenase" evidence="7">
    <location>
        <begin position="15"/>
        <end position="155"/>
    </location>
</feature>
<dbReference type="InterPro" id="IPR011577">
    <property type="entry name" value="Cyt_b561_bac/Ni-Hgenase"/>
</dbReference>
<accession>A0A1R3WZ42</accession>
<protein>
    <submittedName>
        <fullName evidence="8">Cytochrome b561</fullName>
    </submittedName>
</protein>
<gene>
    <name evidence="8" type="ORF">SAMN05421665_1671</name>
</gene>
<sequence length="162" mass="18164">MVPLFVWFIVVQPIDVQRIGPAAVQFHSVMGLLFVSLALFWTVDYMRKGLASRPGPKLPAKARPLHQLLHKVLIWGVFCVALTGFGLGLTSAVLLWAGGIVPIAPPLNMPQANDFIGMVHEVQFYTLAVIAGLHVLFHLWRHYRLRDNALRIMAPKALHRFL</sequence>
<keyword evidence="4 6" id="KW-1133">Transmembrane helix</keyword>
<keyword evidence="5 6" id="KW-0472">Membrane</keyword>